<reference evidence="2" key="1">
    <citation type="journal article" date="2019" name="Int. J. Syst. Evol. Microbiol.">
        <title>The Global Catalogue of Microorganisms (GCM) 10K type strain sequencing project: providing services to taxonomists for standard genome sequencing and annotation.</title>
        <authorList>
            <consortium name="The Broad Institute Genomics Platform"/>
            <consortium name="The Broad Institute Genome Sequencing Center for Infectious Disease"/>
            <person name="Wu L."/>
            <person name="Ma J."/>
        </authorList>
    </citation>
    <scope>NUCLEOTIDE SEQUENCE [LARGE SCALE GENOMIC DNA]</scope>
    <source>
        <strain evidence="2">CECT 7297</strain>
    </source>
</reference>
<comment type="caution">
    <text evidence="1">The sequence shown here is derived from an EMBL/GenBank/DDBJ whole genome shotgun (WGS) entry which is preliminary data.</text>
</comment>
<organism evidence="1 2">
    <name type="scientific">Marinobacter lacisalsi</name>
    <dbReference type="NCBI Taxonomy" id="475979"/>
    <lineage>
        <taxon>Bacteria</taxon>
        <taxon>Pseudomonadati</taxon>
        <taxon>Pseudomonadota</taxon>
        <taxon>Gammaproteobacteria</taxon>
        <taxon>Pseudomonadales</taxon>
        <taxon>Marinobacteraceae</taxon>
        <taxon>Marinobacter</taxon>
    </lineage>
</organism>
<name>A0ABV8QJU6_9GAMM</name>
<feature type="non-terminal residue" evidence="1">
    <location>
        <position position="1"/>
    </location>
</feature>
<keyword evidence="2" id="KW-1185">Reference proteome</keyword>
<evidence type="ECO:0000313" key="1">
    <source>
        <dbReference type="EMBL" id="MFC4260028.1"/>
    </source>
</evidence>
<evidence type="ECO:0000313" key="2">
    <source>
        <dbReference type="Proteomes" id="UP001595798"/>
    </source>
</evidence>
<dbReference type="Proteomes" id="UP001595798">
    <property type="component" value="Unassembled WGS sequence"/>
</dbReference>
<sequence length="70" mass="8015">LPGWQLCRGISGSFRVEWVAGFVWNQWQPWPGIRTDYEKMVGAGMMYSAPPGFEEIVDAIRNLESRVNAR</sequence>
<proteinExistence type="predicted"/>
<dbReference type="EMBL" id="JBHSDI010000033">
    <property type="protein sequence ID" value="MFC4260028.1"/>
    <property type="molecule type" value="Genomic_DNA"/>
</dbReference>
<accession>A0ABV8QJU6</accession>
<gene>
    <name evidence="1" type="ORF">ACFOZ5_13425</name>
</gene>
<protein>
    <submittedName>
        <fullName evidence="1">Uncharacterized protein</fullName>
    </submittedName>
</protein>